<accession>A0A670JFV3</accession>
<dbReference type="GeneTree" id="ENSGT00940000154590"/>
<dbReference type="InterPro" id="IPR050056">
    <property type="entry name" value="Hemoglobin_oxygen_transport"/>
</dbReference>
<dbReference type="InterPro" id="IPR009050">
    <property type="entry name" value="Globin-like_sf"/>
</dbReference>
<reference evidence="9 10" key="1">
    <citation type="journal article" date="2019" name="Proc. Natl. Acad. Sci. U.S.A.">
        <title>Regulatory changes in pterin and carotenoid genes underlie balanced color polymorphisms in the wall lizard.</title>
        <authorList>
            <person name="Andrade P."/>
            <person name="Pinho C."/>
            <person name="Perez I de Lanuza G."/>
            <person name="Afonso S."/>
            <person name="Brejcha J."/>
            <person name="Rubin C.J."/>
            <person name="Wallerman O."/>
            <person name="Pereira P."/>
            <person name="Sabatino S.J."/>
            <person name="Bellati A."/>
            <person name="Pellitteri-Rosa D."/>
            <person name="Bosakova Z."/>
            <person name="Bunikis I."/>
            <person name="Carretero M.A."/>
            <person name="Feiner N."/>
            <person name="Marsik P."/>
            <person name="Pauperio F."/>
            <person name="Salvi D."/>
            <person name="Soler L."/>
            <person name="While G.M."/>
            <person name="Uller T."/>
            <person name="Font E."/>
            <person name="Andersson L."/>
            <person name="Carneiro M."/>
        </authorList>
    </citation>
    <scope>NUCLEOTIDE SEQUENCE</scope>
</reference>
<dbReference type="Proteomes" id="UP000472272">
    <property type="component" value="Chromosome 14"/>
</dbReference>
<keyword evidence="10" id="KW-1185">Reference proteome</keyword>
<dbReference type="FunFam" id="1.10.490.10:FF:000002">
    <property type="entry name" value="Hemoglobin subunit alpha"/>
    <property type="match status" value="1"/>
</dbReference>
<gene>
    <name evidence="9" type="primary">LOC114584330</name>
</gene>
<dbReference type="OrthoDB" id="8751793at2759"/>
<dbReference type="InterPro" id="IPR002338">
    <property type="entry name" value="Hemoglobin_a-typ"/>
</dbReference>
<evidence type="ECO:0000259" key="8">
    <source>
        <dbReference type="PROSITE" id="PS01033"/>
    </source>
</evidence>
<keyword evidence="4 7" id="KW-0561">Oxygen transport</keyword>
<dbReference type="GO" id="GO:0031838">
    <property type="term" value="C:haptoglobin-hemoglobin complex"/>
    <property type="evidence" value="ECO:0007669"/>
    <property type="project" value="TreeGrafter"/>
</dbReference>
<reference evidence="9" key="3">
    <citation type="submission" date="2025-09" db="UniProtKB">
        <authorList>
            <consortium name="Ensembl"/>
        </authorList>
    </citation>
    <scope>IDENTIFICATION</scope>
</reference>
<dbReference type="Gene3D" id="1.10.490.10">
    <property type="entry name" value="Globins"/>
    <property type="match status" value="1"/>
</dbReference>
<dbReference type="GO" id="GO:0005506">
    <property type="term" value="F:iron ion binding"/>
    <property type="evidence" value="ECO:0007669"/>
    <property type="project" value="InterPro"/>
</dbReference>
<dbReference type="RefSeq" id="XP_028561927.1">
    <property type="nucleotide sequence ID" value="XM_028706094.1"/>
</dbReference>
<feature type="domain" description="Globin" evidence="8">
    <location>
        <begin position="2"/>
        <end position="142"/>
    </location>
</feature>
<dbReference type="GO" id="GO:0020037">
    <property type="term" value="F:heme binding"/>
    <property type="evidence" value="ECO:0007669"/>
    <property type="project" value="InterPro"/>
</dbReference>
<comment type="similarity">
    <text evidence="1 7">Belongs to the globin family.</text>
</comment>
<evidence type="ECO:0000256" key="6">
    <source>
        <dbReference type="ARBA" id="ARBA00023004"/>
    </source>
</evidence>
<evidence type="ECO:0000256" key="7">
    <source>
        <dbReference type="RuleBase" id="RU000356"/>
    </source>
</evidence>
<dbReference type="PRINTS" id="PR00815">
    <property type="entry name" value="PIHAEM"/>
</dbReference>
<dbReference type="GO" id="GO:0005344">
    <property type="term" value="F:oxygen carrier activity"/>
    <property type="evidence" value="ECO:0007669"/>
    <property type="project" value="UniProtKB-KW"/>
</dbReference>
<evidence type="ECO:0000256" key="3">
    <source>
        <dbReference type="ARBA" id="ARBA00022617"/>
    </source>
</evidence>
<dbReference type="GO" id="GO:0004601">
    <property type="term" value="F:peroxidase activity"/>
    <property type="evidence" value="ECO:0007669"/>
    <property type="project" value="TreeGrafter"/>
</dbReference>
<dbReference type="AlphaFoldDB" id="A0A670JFV3"/>
<organism evidence="9 10">
    <name type="scientific">Podarcis muralis</name>
    <name type="common">Wall lizard</name>
    <name type="synonym">Lacerta muralis</name>
    <dbReference type="NCBI Taxonomy" id="64176"/>
    <lineage>
        <taxon>Eukaryota</taxon>
        <taxon>Metazoa</taxon>
        <taxon>Chordata</taxon>
        <taxon>Craniata</taxon>
        <taxon>Vertebrata</taxon>
        <taxon>Euteleostomi</taxon>
        <taxon>Lepidosauria</taxon>
        <taxon>Squamata</taxon>
        <taxon>Bifurcata</taxon>
        <taxon>Unidentata</taxon>
        <taxon>Episquamata</taxon>
        <taxon>Laterata</taxon>
        <taxon>Lacertibaenia</taxon>
        <taxon>Lacertidae</taxon>
        <taxon>Podarcis</taxon>
    </lineage>
</organism>
<dbReference type="GO" id="GO:0031720">
    <property type="term" value="F:haptoglobin binding"/>
    <property type="evidence" value="ECO:0007669"/>
    <property type="project" value="TreeGrafter"/>
</dbReference>
<keyword evidence="2 7" id="KW-0813">Transport</keyword>
<keyword evidence="6" id="KW-0408">Iron</keyword>
<protein>
    <submittedName>
        <fullName evidence="9">Hemoglobin subunit alpha-like</fullName>
    </submittedName>
</protein>
<evidence type="ECO:0000256" key="4">
    <source>
        <dbReference type="ARBA" id="ARBA00022621"/>
    </source>
</evidence>
<dbReference type="PROSITE" id="PS01033">
    <property type="entry name" value="GLOBIN"/>
    <property type="match status" value="1"/>
</dbReference>
<sequence>MGLTEEDKQRVRAIWVPVSRHAEAVGVEVLTRLIAAHPTTKTYFHHLDLSPDSAQLKALGKKVVDALSCAVENLDDLPGALGKLSELHAFELRVSPSSFECLNHCILVTVGAHSRGSLDPALLLSVDKFLGSVARVLTSCHR</sequence>
<reference evidence="9" key="2">
    <citation type="submission" date="2025-08" db="UniProtKB">
        <authorList>
            <consortium name="Ensembl"/>
        </authorList>
    </citation>
    <scope>IDENTIFICATION</scope>
</reference>
<dbReference type="PANTHER" id="PTHR11442:SF48">
    <property type="entry name" value="HEMOGLOBIN SUBUNIT ALPHA"/>
    <property type="match status" value="1"/>
</dbReference>
<evidence type="ECO:0000256" key="5">
    <source>
        <dbReference type="ARBA" id="ARBA00022723"/>
    </source>
</evidence>
<dbReference type="CDD" id="cd08927">
    <property type="entry name" value="Hb-alpha-like"/>
    <property type="match status" value="1"/>
</dbReference>
<dbReference type="OMA" id="SFECLNH"/>
<dbReference type="GO" id="GO:0005833">
    <property type="term" value="C:hemoglobin complex"/>
    <property type="evidence" value="ECO:0007669"/>
    <property type="project" value="InterPro"/>
</dbReference>
<dbReference type="Pfam" id="PF00042">
    <property type="entry name" value="Globin"/>
    <property type="match status" value="1"/>
</dbReference>
<dbReference type="KEGG" id="pmua:114584330"/>
<dbReference type="GeneID" id="114584330"/>
<dbReference type="PANTHER" id="PTHR11442">
    <property type="entry name" value="HEMOGLOBIN FAMILY MEMBER"/>
    <property type="match status" value="1"/>
</dbReference>
<dbReference type="SUPFAM" id="SSF46458">
    <property type="entry name" value="Globin-like"/>
    <property type="match status" value="1"/>
</dbReference>
<dbReference type="InterPro" id="IPR002339">
    <property type="entry name" value="Hemoglobin_pi"/>
</dbReference>
<dbReference type="InterPro" id="IPR000971">
    <property type="entry name" value="Globin"/>
</dbReference>
<dbReference type="InterPro" id="IPR012292">
    <property type="entry name" value="Globin/Proto"/>
</dbReference>
<proteinExistence type="inferred from homology"/>
<dbReference type="GO" id="GO:0042744">
    <property type="term" value="P:hydrogen peroxide catabolic process"/>
    <property type="evidence" value="ECO:0007669"/>
    <property type="project" value="TreeGrafter"/>
</dbReference>
<evidence type="ECO:0000313" key="9">
    <source>
        <dbReference type="Ensembl" id="ENSPMRP00000023508.1"/>
    </source>
</evidence>
<dbReference type="GO" id="GO:0019825">
    <property type="term" value="F:oxygen binding"/>
    <property type="evidence" value="ECO:0007669"/>
    <property type="project" value="InterPro"/>
</dbReference>
<dbReference type="GO" id="GO:0072562">
    <property type="term" value="C:blood microparticle"/>
    <property type="evidence" value="ECO:0007669"/>
    <property type="project" value="TreeGrafter"/>
</dbReference>
<evidence type="ECO:0000313" key="10">
    <source>
        <dbReference type="Proteomes" id="UP000472272"/>
    </source>
</evidence>
<keyword evidence="5" id="KW-0479">Metal-binding</keyword>
<evidence type="ECO:0000256" key="2">
    <source>
        <dbReference type="ARBA" id="ARBA00022448"/>
    </source>
</evidence>
<dbReference type="PRINTS" id="PR00612">
    <property type="entry name" value="ALPHAHAEM"/>
</dbReference>
<dbReference type="GO" id="GO:0043177">
    <property type="term" value="F:organic acid binding"/>
    <property type="evidence" value="ECO:0007669"/>
    <property type="project" value="TreeGrafter"/>
</dbReference>
<evidence type="ECO:0000256" key="1">
    <source>
        <dbReference type="ARBA" id="ARBA00008705"/>
    </source>
</evidence>
<name>A0A670JFV3_PODMU</name>
<dbReference type="Ensembl" id="ENSPMRT00000024950.1">
    <property type="protein sequence ID" value="ENSPMRP00000023508.1"/>
    <property type="gene ID" value="ENSPMRG00000015239.1"/>
</dbReference>
<keyword evidence="3 7" id="KW-0349">Heme</keyword>